<dbReference type="AlphaFoldDB" id="A0A7U6LA36"/>
<dbReference type="InterPro" id="IPR043129">
    <property type="entry name" value="ATPase_NBD"/>
</dbReference>
<evidence type="ECO:0000313" key="2">
    <source>
        <dbReference type="Proteomes" id="UP000321943"/>
    </source>
</evidence>
<proteinExistence type="predicted"/>
<dbReference type="Proteomes" id="UP000321943">
    <property type="component" value="Chromosome"/>
</dbReference>
<dbReference type="RefSeq" id="WP_018498166.1">
    <property type="nucleotide sequence ID" value="NZ_AP019829.2"/>
</dbReference>
<dbReference type="EMBL" id="AP019829">
    <property type="protein sequence ID" value="BBM42603.1"/>
    <property type="molecule type" value="Genomic_DNA"/>
</dbReference>
<protein>
    <recommendedName>
        <fullName evidence="3">DnaK family protein</fullName>
    </recommendedName>
</protein>
<dbReference type="Gene3D" id="3.90.640.10">
    <property type="entry name" value="Actin, Chain A, domain 4"/>
    <property type="match status" value="1"/>
</dbReference>
<evidence type="ECO:0008006" key="3">
    <source>
        <dbReference type="Google" id="ProtNLM"/>
    </source>
</evidence>
<sequence>MSKKFGDERNRIQDEIERMVENIAERENCFMNDIKIKEYYKKSEYKRANLNELLESELTDINGGHWDVFENSKGSESVPFVQEENVKVYGRNPENDVEKSAIVAIDFGTKSTVAIYRDNTETVYPLEIGSNSANESYKEKNFENPTMIEFGDFEEFLRLYNAKEGRPYTEWNDLQVSHHAQNDFVNSNKPEVLNSILSDVKQWASGNRKINIKDRKNEYSIKKFLEGSEDDITPVELYAYYIGLNLNNMCNKKIFLRYVLSYPVTYEKAIREKIRLCFEKGIKKSLPITILNNEKIMKKFSVKNFNSEPFCYAATALEQYNFFNKVKDEEVFYGIFDFGGGTTDFDFGIFRKLEDDDRYSYEMESISSGGYKYLGGENILSALAYETFMSEENIENLRKGNFQISLPLNKKVPLKNYDMINETKEAKSNLIKIAEGLRFIWENSDMPDNYNDDLGELSINLLDKFSNQTTVNLIVDIDRLKNRIREMIKKGVNEFFANLISTVESKTVNEINIFLAGNSSKSEYIKEIFEAKKVEMVDGNEKFSEKVKIFPPLGTEEAEEKQREMGYVIDRNKFIPNGKTGVAYGSILLRKNGEIKTESSVEEVPFNYIVGRKRNGEFKNILDKKIGYDEWKKYIVANEIENEIYFTDNYSNLLKDVELENIKTIMIDLDDEYDDDEYIYIRSISPNKIEYCVSNSEKIKKDEYIEEPKEIDLSNE</sequence>
<reference evidence="1 2" key="1">
    <citation type="submission" date="2019-07" db="EMBL/GenBank/DDBJ databases">
        <title>Complete Genome Sequence of Leptotrichia wadei Strain JCM16777.</title>
        <authorList>
            <person name="Watanabe S."/>
            <person name="Cui L."/>
        </authorList>
    </citation>
    <scope>NUCLEOTIDE SEQUENCE [LARGE SCALE GENOMIC DNA]</scope>
    <source>
        <strain evidence="1 2">JCM16777</strain>
    </source>
</reference>
<dbReference type="SUPFAM" id="SSF53067">
    <property type="entry name" value="Actin-like ATPase domain"/>
    <property type="match status" value="1"/>
</dbReference>
<name>A0A7U6LA36_9FUSO</name>
<organism evidence="1 2">
    <name type="scientific">Leptotrichia wadei</name>
    <dbReference type="NCBI Taxonomy" id="157687"/>
    <lineage>
        <taxon>Bacteria</taxon>
        <taxon>Fusobacteriati</taxon>
        <taxon>Fusobacteriota</taxon>
        <taxon>Fusobacteriia</taxon>
        <taxon>Fusobacteriales</taxon>
        <taxon>Leptotrichiaceae</taxon>
        <taxon>Leptotrichia</taxon>
    </lineage>
</organism>
<accession>A0A7U6LA36</accession>
<dbReference type="GeneID" id="84804190"/>
<dbReference type="Gene3D" id="3.30.420.40">
    <property type="match status" value="2"/>
</dbReference>
<evidence type="ECO:0000313" key="1">
    <source>
        <dbReference type="EMBL" id="BBM42603.1"/>
    </source>
</evidence>
<dbReference type="KEGG" id="lwd:JCM16777_0852"/>
<gene>
    <name evidence="1" type="ORF">JCM16777_0852</name>
</gene>
<dbReference type="Gene3D" id="3.30.30.30">
    <property type="match status" value="1"/>
</dbReference>